<keyword evidence="2" id="KW-1185">Reference proteome</keyword>
<evidence type="ECO:0000313" key="2">
    <source>
        <dbReference type="Proteomes" id="UP000032803"/>
    </source>
</evidence>
<gene>
    <name evidence="1" type="ORF">LHA_1248</name>
</gene>
<dbReference type="HOGENOM" id="CLU_1978734_0_0_6"/>
<dbReference type="KEGG" id="lha:LHA_1248"/>
<organism evidence="1 2">
    <name type="scientific">Legionella hackeliae</name>
    <dbReference type="NCBI Taxonomy" id="449"/>
    <lineage>
        <taxon>Bacteria</taxon>
        <taxon>Pseudomonadati</taxon>
        <taxon>Pseudomonadota</taxon>
        <taxon>Gammaproteobacteria</taxon>
        <taxon>Legionellales</taxon>
        <taxon>Legionellaceae</taxon>
        <taxon>Legionella</taxon>
    </lineage>
</organism>
<protein>
    <submittedName>
        <fullName evidence="1">Uncharacterized protein</fullName>
    </submittedName>
</protein>
<dbReference type="AlphaFoldDB" id="A0A0A8UT87"/>
<proteinExistence type="predicted"/>
<evidence type="ECO:0000313" key="1">
    <source>
        <dbReference type="EMBL" id="CEK10302.1"/>
    </source>
</evidence>
<sequence length="126" mass="14196">MFVAFNSGLYLWSQATERLNVTVDRKIQALIDNYLVSPGKREGVSGIAVSIFIPNAKRIPISVMLLESSMPTFIELLCLLILSMRVKLVLFSSNVRALKLSFYVENIKVLTKLVIIYNICPLLIFS</sequence>
<name>A0A0A8UT87_LEGHA</name>
<dbReference type="EMBL" id="LN681225">
    <property type="protein sequence ID" value="CEK10302.1"/>
    <property type="molecule type" value="Genomic_DNA"/>
</dbReference>
<reference evidence="2" key="1">
    <citation type="submission" date="2014-09" db="EMBL/GenBank/DDBJ databases">
        <authorList>
            <person name="Gomez-Valero L."/>
        </authorList>
    </citation>
    <scope>NUCLEOTIDE SEQUENCE [LARGE SCALE GENOMIC DNA]</scope>
    <source>
        <strain evidence="2">ATCC35250</strain>
    </source>
</reference>
<dbReference type="STRING" id="449.LHA_1248"/>
<dbReference type="Proteomes" id="UP000032803">
    <property type="component" value="Chromosome I"/>
</dbReference>
<accession>A0A0A8UT87</accession>